<dbReference type="SUPFAM" id="SSF54523">
    <property type="entry name" value="Pili subunits"/>
    <property type="match status" value="1"/>
</dbReference>
<keyword evidence="1" id="KW-0488">Methylation</keyword>
<keyword evidence="2" id="KW-0812">Transmembrane</keyword>
<name>A0A1H3WZZ2_9BURK</name>
<gene>
    <name evidence="3" type="ORF">SAMN05421875_103113</name>
</gene>
<protein>
    <submittedName>
        <fullName evidence="3">Type IV pilus assembly protein PilE</fullName>
    </submittedName>
</protein>
<reference evidence="4" key="1">
    <citation type="submission" date="2016-10" db="EMBL/GenBank/DDBJ databases">
        <authorList>
            <person name="Varghese N."/>
            <person name="Submissions S."/>
        </authorList>
    </citation>
    <scope>NUCLEOTIDE SEQUENCE [LARGE SCALE GENOMIC DNA]</scope>
    <source>
        <strain evidence="4">DSM 25157</strain>
    </source>
</reference>
<dbReference type="InterPro" id="IPR031982">
    <property type="entry name" value="PilE-like"/>
</dbReference>
<dbReference type="PRINTS" id="PR00813">
    <property type="entry name" value="BCTERIALGSPG"/>
</dbReference>
<sequence length="161" mass="16901">MKTSIAPQVRRQSPKPNGFTLIELMIVVAVVGILAAVAYPSYAEYVRKSRRSDAMAAISKVQQAQERWRANNASYSADVSSSPTGLKLVSDATVASSYNLPSGYYSIGISGQSATGYTVTATAIGAQTSDAKCTTLTATLANGTITYGKTGTGTVKTCWNQ</sequence>
<dbReference type="GO" id="GO:0015628">
    <property type="term" value="P:protein secretion by the type II secretion system"/>
    <property type="evidence" value="ECO:0007669"/>
    <property type="project" value="InterPro"/>
</dbReference>
<evidence type="ECO:0000313" key="3">
    <source>
        <dbReference type="EMBL" id="SDZ91838.1"/>
    </source>
</evidence>
<dbReference type="InterPro" id="IPR045584">
    <property type="entry name" value="Pilin-like"/>
</dbReference>
<dbReference type="Pfam" id="PF16732">
    <property type="entry name" value="ComP_DUS"/>
    <property type="match status" value="1"/>
</dbReference>
<dbReference type="STRING" id="592050.SAMN05421875_103113"/>
<dbReference type="Gene3D" id="3.30.700.10">
    <property type="entry name" value="Glycoprotein, Type 4 Pilin"/>
    <property type="match status" value="1"/>
</dbReference>
<dbReference type="RefSeq" id="WP_092697105.1">
    <property type="nucleotide sequence ID" value="NZ_CAXIQL010000082.1"/>
</dbReference>
<organism evidence="3 4">
    <name type="scientific">Acidovorax soli</name>
    <dbReference type="NCBI Taxonomy" id="592050"/>
    <lineage>
        <taxon>Bacteria</taxon>
        <taxon>Pseudomonadati</taxon>
        <taxon>Pseudomonadota</taxon>
        <taxon>Betaproteobacteria</taxon>
        <taxon>Burkholderiales</taxon>
        <taxon>Comamonadaceae</taxon>
        <taxon>Acidovorax</taxon>
    </lineage>
</organism>
<dbReference type="PANTHER" id="PTHR30093:SF47">
    <property type="entry name" value="TYPE IV PILUS NON-CORE MINOR PILIN PILE"/>
    <property type="match status" value="1"/>
</dbReference>
<proteinExistence type="predicted"/>
<dbReference type="InterPro" id="IPR000983">
    <property type="entry name" value="Bac_GSPG_pilin"/>
</dbReference>
<dbReference type="Pfam" id="PF07963">
    <property type="entry name" value="N_methyl"/>
    <property type="match status" value="1"/>
</dbReference>
<dbReference type="PANTHER" id="PTHR30093">
    <property type="entry name" value="GENERAL SECRETION PATHWAY PROTEIN G"/>
    <property type="match status" value="1"/>
</dbReference>
<keyword evidence="4" id="KW-1185">Reference proteome</keyword>
<dbReference type="NCBIfam" id="TIGR02532">
    <property type="entry name" value="IV_pilin_GFxxxE"/>
    <property type="match status" value="1"/>
</dbReference>
<evidence type="ECO:0000313" key="4">
    <source>
        <dbReference type="Proteomes" id="UP000199002"/>
    </source>
</evidence>
<dbReference type="GO" id="GO:0043683">
    <property type="term" value="P:type IV pilus assembly"/>
    <property type="evidence" value="ECO:0007669"/>
    <property type="project" value="InterPro"/>
</dbReference>
<keyword evidence="2" id="KW-0472">Membrane</keyword>
<dbReference type="GeneID" id="34233728"/>
<dbReference type="GO" id="GO:0015627">
    <property type="term" value="C:type II protein secretion system complex"/>
    <property type="evidence" value="ECO:0007669"/>
    <property type="project" value="InterPro"/>
</dbReference>
<dbReference type="EMBL" id="FNQJ01000003">
    <property type="protein sequence ID" value="SDZ91838.1"/>
    <property type="molecule type" value="Genomic_DNA"/>
</dbReference>
<evidence type="ECO:0000256" key="1">
    <source>
        <dbReference type="ARBA" id="ARBA00022481"/>
    </source>
</evidence>
<keyword evidence="2" id="KW-1133">Transmembrane helix</keyword>
<dbReference type="InterPro" id="IPR012902">
    <property type="entry name" value="N_methyl_site"/>
</dbReference>
<feature type="transmembrane region" description="Helical" evidence="2">
    <location>
        <begin position="21"/>
        <end position="42"/>
    </location>
</feature>
<dbReference type="AlphaFoldDB" id="A0A1H3WZZ2"/>
<dbReference type="Proteomes" id="UP000199002">
    <property type="component" value="Unassembled WGS sequence"/>
</dbReference>
<evidence type="ECO:0000256" key="2">
    <source>
        <dbReference type="SAM" id="Phobius"/>
    </source>
</evidence>
<accession>A0A1H3WZZ2</accession>